<gene>
    <name evidence="3" type="ORF">Taro_023554</name>
</gene>
<dbReference type="Gene3D" id="3.30.70.330">
    <property type="match status" value="1"/>
</dbReference>
<keyword evidence="4" id="KW-1185">Reference proteome</keyword>
<evidence type="ECO:0000313" key="4">
    <source>
        <dbReference type="Proteomes" id="UP000652761"/>
    </source>
</evidence>
<organism evidence="3 4">
    <name type="scientific">Colocasia esculenta</name>
    <name type="common">Wild taro</name>
    <name type="synonym">Arum esculentum</name>
    <dbReference type="NCBI Taxonomy" id="4460"/>
    <lineage>
        <taxon>Eukaryota</taxon>
        <taxon>Viridiplantae</taxon>
        <taxon>Streptophyta</taxon>
        <taxon>Embryophyta</taxon>
        <taxon>Tracheophyta</taxon>
        <taxon>Spermatophyta</taxon>
        <taxon>Magnoliopsida</taxon>
        <taxon>Liliopsida</taxon>
        <taxon>Araceae</taxon>
        <taxon>Aroideae</taxon>
        <taxon>Colocasieae</taxon>
        <taxon>Colocasia</taxon>
    </lineage>
</organism>
<protein>
    <recommendedName>
        <fullName evidence="5">RRM domain-containing protein</fullName>
    </recommendedName>
</protein>
<dbReference type="GO" id="GO:0003723">
    <property type="term" value="F:RNA binding"/>
    <property type="evidence" value="ECO:0007669"/>
    <property type="project" value="UniProtKB-KW"/>
</dbReference>
<comment type="caution">
    <text evidence="3">The sequence shown here is derived from an EMBL/GenBank/DDBJ whole genome shotgun (WGS) entry which is preliminary data.</text>
</comment>
<feature type="region of interest" description="Disordered" evidence="2">
    <location>
        <begin position="1"/>
        <end position="66"/>
    </location>
</feature>
<dbReference type="SUPFAM" id="SSF54928">
    <property type="entry name" value="RNA-binding domain, RBD"/>
    <property type="match status" value="1"/>
</dbReference>
<dbReference type="AlphaFoldDB" id="A0A843V6T0"/>
<feature type="compositionally biased region" description="Pro residues" evidence="2">
    <location>
        <begin position="29"/>
        <end position="59"/>
    </location>
</feature>
<evidence type="ECO:0000256" key="1">
    <source>
        <dbReference type="ARBA" id="ARBA00022884"/>
    </source>
</evidence>
<dbReference type="EMBL" id="NMUH01001289">
    <property type="protein sequence ID" value="MQL90956.1"/>
    <property type="molecule type" value="Genomic_DNA"/>
</dbReference>
<evidence type="ECO:0000256" key="2">
    <source>
        <dbReference type="SAM" id="MobiDB-lite"/>
    </source>
</evidence>
<evidence type="ECO:0008006" key="5">
    <source>
        <dbReference type="Google" id="ProtNLM"/>
    </source>
</evidence>
<dbReference type="PANTHER" id="PTHR10501">
    <property type="entry name" value="U1 SMALL NUCLEAR RIBONUCLEOPROTEIN A/U2 SMALL NUCLEAR RIBONUCLEOPROTEIN B"/>
    <property type="match status" value="1"/>
</dbReference>
<dbReference type="Proteomes" id="UP000652761">
    <property type="component" value="Unassembled WGS sequence"/>
</dbReference>
<dbReference type="OrthoDB" id="431169at2759"/>
<proteinExistence type="predicted"/>
<accession>A0A843V6T0</accession>
<evidence type="ECO:0000313" key="3">
    <source>
        <dbReference type="EMBL" id="MQL90956.1"/>
    </source>
</evidence>
<reference evidence="3" key="1">
    <citation type="submission" date="2017-07" db="EMBL/GenBank/DDBJ databases">
        <title>Taro Niue Genome Assembly and Annotation.</title>
        <authorList>
            <person name="Atibalentja N."/>
            <person name="Keating K."/>
            <person name="Fields C.J."/>
        </authorList>
    </citation>
    <scope>NUCLEOTIDE SEQUENCE</scope>
    <source>
        <strain evidence="3">Niue_2</strain>
        <tissue evidence="3">Leaf</tissue>
    </source>
</reference>
<dbReference type="InterPro" id="IPR012677">
    <property type="entry name" value="Nucleotide-bd_a/b_plait_sf"/>
</dbReference>
<sequence>MADPAGAYYHHHHHHLPSQGPHYPSYYEAPPPPPGSSQQPPPPGLHPQYYPPPPPPPPYGAAGYAHASLQPSDQDEVRTLFIAGLPDDVKSREIYNLFREFSGYQSCQVRCSGQSNQYVGLPPPLNAV</sequence>
<name>A0A843V6T0_COLES</name>
<dbReference type="InterPro" id="IPR035979">
    <property type="entry name" value="RBD_domain_sf"/>
</dbReference>
<keyword evidence="1" id="KW-0694">RNA-binding</keyword>